<dbReference type="Proteomes" id="UP000263377">
    <property type="component" value="Unassembled WGS sequence"/>
</dbReference>
<dbReference type="InterPro" id="IPR057679">
    <property type="entry name" value="DUF7919"/>
</dbReference>
<dbReference type="Pfam" id="PF25535">
    <property type="entry name" value="DUF7919"/>
    <property type="match status" value="1"/>
</dbReference>
<proteinExistence type="predicted"/>
<dbReference type="EMBL" id="QVIG01000003">
    <property type="protein sequence ID" value="RGD55788.1"/>
    <property type="molecule type" value="Genomic_DNA"/>
</dbReference>
<dbReference type="RefSeq" id="WP_117493066.1">
    <property type="nucleotide sequence ID" value="NZ_QVIG01000003.1"/>
</dbReference>
<keyword evidence="3" id="KW-1185">Reference proteome</keyword>
<comment type="caution">
    <text evidence="2">The sequence shown here is derived from an EMBL/GenBank/DDBJ whole genome shotgun (WGS) entry which is preliminary data.</text>
</comment>
<dbReference type="AlphaFoldDB" id="A0A372ZIV8"/>
<evidence type="ECO:0000259" key="1">
    <source>
        <dbReference type="Pfam" id="PF25535"/>
    </source>
</evidence>
<evidence type="ECO:0000313" key="3">
    <source>
        <dbReference type="Proteomes" id="UP000263377"/>
    </source>
</evidence>
<evidence type="ECO:0000313" key="2">
    <source>
        <dbReference type="EMBL" id="RGD55788.1"/>
    </source>
</evidence>
<gene>
    <name evidence="2" type="ORF">DR950_41520</name>
</gene>
<sequence length="160" mass="18273">MFYEDLTEYTYNAKDYFDEPEPGFRALWYRPAYTRLNVGWLEAGQPYPTGTVPAEFTAKLRAVQQVQWMNVCLGLHDCDLCPPGDEYPEGNGEIRIPGAPPIAYAAPFLITHYITAHDYRPPTEFIDAVMAVDLDAWAAAQWPEVPFPWVPEEGVEWLLE</sequence>
<accession>A0A372ZIV8</accession>
<name>A0A372ZIV8_9ACTN</name>
<organism evidence="2 3">
    <name type="scientific">Kitasatospora xanthocidica</name>
    <dbReference type="NCBI Taxonomy" id="83382"/>
    <lineage>
        <taxon>Bacteria</taxon>
        <taxon>Bacillati</taxon>
        <taxon>Actinomycetota</taxon>
        <taxon>Actinomycetes</taxon>
        <taxon>Kitasatosporales</taxon>
        <taxon>Streptomycetaceae</taxon>
        <taxon>Kitasatospora</taxon>
    </lineage>
</organism>
<feature type="domain" description="DUF7919" evidence="1">
    <location>
        <begin position="1"/>
        <end position="130"/>
    </location>
</feature>
<protein>
    <recommendedName>
        <fullName evidence="1">DUF7919 domain-containing protein</fullName>
    </recommendedName>
</protein>
<reference evidence="2 3" key="1">
    <citation type="submission" date="2018-08" db="EMBL/GenBank/DDBJ databases">
        <title>Diversity &amp; Physiological Properties of Lignin-Decomposing Actinobacteria from Soil.</title>
        <authorList>
            <person name="Roh S.G."/>
            <person name="Kim S.B."/>
        </authorList>
    </citation>
    <scope>NUCLEOTIDE SEQUENCE [LARGE SCALE GENOMIC DNA]</scope>
    <source>
        <strain evidence="2 3">MMS17-GH009</strain>
    </source>
</reference>